<name>A0A0D0IIG6_9MICO</name>
<keyword evidence="3" id="KW-1185">Reference proteome</keyword>
<dbReference type="GO" id="GO:0006508">
    <property type="term" value="P:proteolysis"/>
    <property type="evidence" value="ECO:0007669"/>
    <property type="project" value="InterPro"/>
</dbReference>
<dbReference type="RefSeq" id="WP_042545360.1">
    <property type="nucleotide sequence ID" value="NZ_JXSQ01000037.1"/>
</dbReference>
<dbReference type="Gene3D" id="3.40.710.10">
    <property type="entry name" value="DD-peptidase/beta-lactamase superfamily"/>
    <property type="match status" value="1"/>
</dbReference>
<evidence type="ECO:0000259" key="1">
    <source>
        <dbReference type="Pfam" id="PF00768"/>
    </source>
</evidence>
<dbReference type="InterPro" id="IPR012338">
    <property type="entry name" value="Beta-lactam/transpept-like"/>
</dbReference>
<comment type="caution">
    <text evidence="2">The sequence shown here is derived from an EMBL/GenBank/DDBJ whole genome shotgun (WGS) entry which is preliminary data.</text>
</comment>
<evidence type="ECO:0000313" key="2">
    <source>
        <dbReference type="EMBL" id="KIP51429.1"/>
    </source>
</evidence>
<dbReference type="SUPFAM" id="SSF56601">
    <property type="entry name" value="beta-lactamase/transpeptidase-like"/>
    <property type="match status" value="1"/>
</dbReference>
<gene>
    <name evidence="2" type="ORF">SD72_15415</name>
</gene>
<evidence type="ECO:0000313" key="3">
    <source>
        <dbReference type="Proteomes" id="UP000032120"/>
    </source>
</evidence>
<reference evidence="2 3" key="1">
    <citation type="submission" date="2015-01" db="EMBL/GenBank/DDBJ databases">
        <title>Draft genome sequence of Leucobacter komagatae strain VKM ST2845.</title>
        <authorList>
            <person name="Karlyshev A.V."/>
            <person name="Kudryashova E.B."/>
        </authorList>
    </citation>
    <scope>NUCLEOTIDE SEQUENCE [LARGE SCALE GENOMIC DNA]</scope>
    <source>
        <strain evidence="2 3">VKM ST2845</strain>
    </source>
</reference>
<dbReference type="Pfam" id="PF00768">
    <property type="entry name" value="Peptidase_S11"/>
    <property type="match status" value="1"/>
</dbReference>
<dbReference type="EMBL" id="JXSQ01000037">
    <property type="protein sequence ID" value="KIP51429.1"/>
    <property type="molecule type" value="Genomic_DNA"/>
</dbReference>
<organism evidence="2 3">
    <name type="scientific">Leucobacter komagatae</name>
    <dbReference type="NCBI Taxonomy" id="55969"/>
    <lineage>
        <taxon>Bacteria</taxon>
        <taxon>Bacillati</taxon>
        <taxon>Actinomycetota</taxon>
        <taxon>Actinomycetes</taxon>
        <taxon>Micrococcales</taxon>
        <taxon>Microbacteriaceae</taxon>
        <taxon>Leucobacter</taxon>
    </lineage>
</organism>
<protein>
    <recommendedName>
        <fullName evidence="1">Peptidase S11 D-alanyl-D-alanine carboxypeptidase A N-terminal domain-containing protein</fullName>
    </recommendedName>
</protein>
<sequence length="413" mass="42848">MTDRPAPARSRRRRGARVVAWVVPAVLVLGAGGYTAASATAALPEPVLTLAEAATAEFSADAAPVQAAVDAQTRPSAVGWLEGSDVWTNDETPRPLASITKLVTVLVGQERELLAPDADGPSYVWTEADVDRQDELLSQDGIAYPVPEGTEMTRRQMLTLALVPSANDFAAAYAYSLFGDNDGFVAAVAGWADRNGFDSLTITEPTGMDSANLGSASDIVRIVRLVLADPTLADLVATERATLPWGIGTVENTNPLLGAMPGVIGVKTGRTVRAGYSLASAAQGELAGRPLTRIAVVFGRETNDARAADSKALLQQLAAAPQRIAAVSEGEHLGTLTAVTGEEVDLSAGAGADLVLIPGEAAASTLDVGANALLLTAPDGAAPPEPVDVLRSGDFAEPGLWWRVTHPREVFGF</sequence>
<dbReference type="Proteomes" id="UP000032120">
    <property type="component" value="Unassembled WGS sequence"/>
</dbReference>
<dbReference type="AlphaFoldDB" id="A0A0D0IIG6"/>
<dbReference type="GO" id="GO:0009002">
    <property type="term" value="F:serine-type D-Ala-D-Ala carboxypeptidase activity"/>
    <property type="evidence" value="ECO:0007669"/>
    <property type="project" value="InterPro"/>
</dbReference>
<dbReference type="InterPro" id="IPR001967">
    <property type="entry name" value="Peptidase_S11_N"/>
</dbReference>
<proteinExistence type="predicted"/>
<accession>A0A0D0IIG6</accession>
<feature type="domain" description="Peptidase S11 D-alanyl-D-alanine carboxypeptidase A N-terminal" evidence="1">
    <location>
        <begin position="89"/>
        <end position="299"/>
    </location>
</feature>